<feature type="modified residue" description="N6-carboxylysine" evidence="6">
    <location>
        <position position="77"/>
    </location>
</feature>
<dbReference type="GO" id="GO:0017001">
    <property type="term" value="P:antibiotic catabolic process"/>
    <property type="evidence" value="ECO:0007669"/>
    <property type="project" value="InterPro"/>
</dbReference>
<evidence type="ECO:0000256" key="5">
    <source>
        <dbReference type="ARBA" id="ARBA00023251"/>
    </source>
</evidence>
<dbReference type="GO" id="GO:0008800">
    <property type="term" value="F:beta-lactamase activity"/>
    <property type="evidence" value="ECO:0007669"/>
    <property type="project" value="UniProtKB-UniRule"/>
</dbReference>
<comment type="catalytic activity">
    <reaction evidence="7">
        <text>a beta-lactam + H2O = a substituted beta-amino acid</text>
        <dbReference type="Rhea" id="RHEA:20401"/>
        <dbReference type="ChEBI" id="CHEBI:15377"/>
        <dbReference type="ChEBI" id="CHEBI:35627"/>
        <dbReference type="ChEBI" id="CHEBI:140347"/>
        <dbReference type="EC" id="3.5.2.6"/>
    </reaction>
</comment>
<keyword evidence="11" id="KW-1185">Reference proteome</keyword>
<evidence type="ECO:0000256" key="8">
    <source>
        <dbReference type="SAM" id="SignalP"/>
    </source>
</evidence>
<evidence type="ECO:0000256" key="3">
    <source>
        <dbReference type="ARBA" id="ARBA00022729"/>
    </source>
</evidence>
<comment type="caution">
    <text evidence="10">The sequence shown here is derived from an EMBL/GenBank/DDBJ whole genome shotgun (WGS) entry which is preliminary data.</text>
</comment>
<evidence type="ECO:0000313" key="11">
    <source>
        <dbReference type="Proteomes" id="UP000482487"/>
    </source>
</evidence>
<evidence type="ECO:0000259" key="9">
    <source>
        <dbReference type="Pfam" id="PF00905"/>
    </source>
</evidence>
<dbReference type="InterPro" id="IPR012338">
    <property type="entry name" value="Beta-lactam/transpept-like"/>
</dbReference>
<reference evidence="10 11" key="1">
    <citation type="submission" date="2020-01" db="EMBL/GenBank/DDBJ databases">
        <title>Genome sequence of Desulfovibrio aerotolerans DSM 16695(T).</title>
        <authorList>
            <person name="Karnachuk O."/>
            <person name="Avakyan M."/>
            <person name="Mardanov A."/>
            <person name="Kadnikov V."/>
            <person name="Ravin N."/>
        </authorList>
    </citation>
    <scope>NUCLEOTIDE SEQUENCE [LARGE SCALE GENOMIC DNA]</scope>
    <source>
        <strain evidence="10 11">DSM 16695</strain>
    </source>
</reference>
<dbReference type="NCBIfam" id="NF012161">
    <property type="entry name" value="bla_class_D_main"/>
    <property type="match status" value="1"/>
</dbReference>
<keyword evidence="4 7" id="KW-0378">Hydrolase</keyword>
<proteinExistence type="inferred from homology"/>
<comment type="similarity">
    <text evidence="1 7">Belongs to the class-D beta-lactamase family.</text>
</comment>
<feature type="signal peptide" evidence="8">
    <location>
        <begin position="1"/>
        <end position="20"/>
    </location>
</feature>
<evidence type="ECO:0000256" key="2">
    <source>
        <dbReference type="ARBA" id="ARBA00012865"/>
    </source>
</evidence>
<protein>
    <recommendedName>
        <fullName evidence="2 7">Beta-lactamase</fullName>
        <ecNumber evidence="2 7">3.5.2.6</ecNumber>
    </recommendedName>
</protein>
<feature type="chain" id="PRO_5028954693" description="Beta-lactamase" evidence="8">
    <location>
        <begin position="21"/>
        <end position="272"/>
    </location>
</feature>
<organism evidence="10 11">
    <name type="scientific">Solidesulfovibrio aerotolerans</name>
    <dbReference type="NCBI Taxonomy" id="295255"/>
    <lineage>
        <taxon>Bacteria</taxon>
        <taxon>Pseudomonadati</taxon>
        <taxon>Thermodesulfobacteriota</taxon>
        <taxon>Desulfovibrionia</taxon>
        <taxon>Desulfovibrionales</taxon>
        <taxon>Desulfovibrionaceae</taxon>
        <taxon>Solidesulfovibrio</taxon>
    </lineage>
</organism>
<dbReference type="Gene3D" id="3.40.710.10">
    <property type="entry name" value="DD-peptidase/beta-lactamase superfamily"/>
    <property type="match status" value="1"/>
</dbReference>
<evidence type="ECO:0000256" key="1">
    <source>
        <dbReference type="ARBA" id="ARBA00007898"/>
    </source>
</evidence>
<dbReference type="EMBL" id="WVUD01000004">
    <property type="protein sequence ID" value="MYL82380.1"/>
    <property type="molecule type" value="Genomic_DNA"/>
</dbReference>
<dbReference type="GO" id="GO:0008658">
    <property type="term" value="F:penicillin binding"/>
    <property type="evidence" value="ECO:0007669"/>
    <property type="project" value="InterPro"/>
</dbReference>
<name>A0A7C9ITG0_9BACT</name>
<dbReference type="RefSeq" id="WP_160959023.1">
    <property type="nucleotide sequence ID" value="NZ_WVUD01000004.1"/>
</dbReference>
<dbReference type="GO" id="GO:0046677">
    <property type="term" value="P:response to antibiotic"/>
    <property type="evidence" value="ECO:0007669"/>
    <property type="project" value="UniProtKB-UniRule"/>
</dbReference>
<dbReference type="OrthoDB" id="9762883at2"/>
<keyword evidence="5 7" id="KW-0046">Antibiotic resistance</keyword>
<accession>A0A7C9ITG0</accession>
<dbReference type="InterPro" id="IPR002137">
    <property type="entry name" value="Beta-lactam_class-D_AS"/>
</dbReference>
<dbReference type="InterPro" id="IPR001460">
    <property type="entry name" value="PCN-bd_Tpept"/>
</dbReference>
<sequence>MRYAALLLGLLLFTAPAARADAGDAAPTLVERPDWKTHFDAAGVSGTMVLQKDGAPQILVYDASRAATPFLPASTFKILNALLALDCAAVTGPDEVFAYDGKPRFLPEWNADLTLRQAFALSCVPVFQEIARRVGPERMAAGVAAAGYGNADIAGGIDRFWLDGALRISALQQIEFLTRLNRRELPFGETAVATVLELMLVEQRPDAVLRAKTGLTGRVTPGVGWYVGLVTRGPDTWYFALNLAIPRPDAAQAVVPARKQVALAILRSEGIY</sequence>
<dbReference type="EC" id="3.5.2.6" evidence="2 7"/>
<dbReference type="Pfam" id="PF00905">
    <property type="entry name" value="Transpeptidase"/>
    <property type="match status" value="1"/>
</dbReference>
<dbReference type="AlphaFoldDB" id="A0A7C9ITG0"/>
<dbReference type="SUPFAM" id="SSF56601">
    <property type="entry name" value="beta-lactamase/transpeptidase-like"/>
    <property type="match status" value="1"/>
</dbReference>
<gene>
    <name evidence="10" type="primary">blaOXA</name>
    <name evidence="10" type="ORF">GTA51_04405</name>
</gene>
<evidence type="ECO:0000256" key="4">
    <source>
        <dbReference type="ARBA" id="ARBA00022801"/>
    </source>
</evidence>
<dbReference type="Proteomes" id="UP000482487">
    <property type="component" value="Unassembled WGS sequence"/>
</dbReference>
<keyword evidence="3 8" id="KW-0732">Signal</keyword>
<evidence type="ECO:0000313" key="10">
    <source>
        <dbReference type="EMBL" id="MYL82380.1"/>
    </source>
</evidence>
<feature type="domain" description="Penicillin-binding protein transpeptidase" evidence="9">
    <location>
        <begin position="63"/>
        <end position="253"/>
    </location>
</feature>
<feature type="active site" description="Acyl-ester intermediate" evidence="6">
    <location>
        <position position="74"/>
    </location>
</feature>
<evidence type="ECO:0000256" key="6">
    <source>
        <dbReference type="PIRSR" id="PIRSR602137-50"/>
    </source>
</evidence>
<evidence type="ECO:0000256" key="7">
    <source>
        <dbReference type="RuleBase" id="RU361140"/>
    </source>
</evidence>
<dbReference type="PROSITE" id="PS00337">
    <property type="entry name" value="BETA_LACTAMASE_D"/>
    <property type="match status" value="1"/>
</dbReference>